<dbReference type="STRING" id="115783.SAMN02745119_01623"/>
<evidence type="ECO:0000313" key="3">
    <source>
        <dbReference type="EMBL" id="SJZ78391.1"/>
    </source>
</evidence>
<dbReference type="PANTHER" id="PTHR33279">
    <property type="entry name" value="SULFUR CARRIER PROTEIN YEDF-RELATED"/>
    <property type="match status" value="1"/>
</dbReference>
<gene>
    <name evidence="3" type="ORF">SAMN02745119_01623</name>
</gene>
<dbReference type="InterPro" id="IPR001455">
    <property type="entry name" value="TusA-like"/>
</dbReference>
<dbReference type="PANTHER" id="PTHR33279:SF6">
    <property type="entry name" value="SULFUR CARRIER PROTEIN YEDF-RELATED"/>
    <property type="match status" value="1"/>
</dbReference>
<dbReference type="Gene3D" id="3.30.110.40">
    <property type="entry name" value="TusA-like domain"/>
    <property type="match status" value="1"/>
</dbReference>
<dbReference type="NCBIfam" id="TIGR03527">
    <property type="entry name" value="selenium_YedF"/>
    <property type="match status" value="1"/>
</dbReference>
<dbReference type="InterPro" id="IPR003787">
    <property type="entry name" value="Sulphur_relay_DsrE/F-like"/>
</dbReference>
<dbReference type="AlphaFoldDB" id="A0A1T4NG93"/>
<dbReference type="InterPro" id="IPR027396">
    <property type="entry name" value="DsrEFH-like"/>
</dbReference>
<comment type="similarity">
    <text evidence="1">Belongs to the sulfur carrier protein TusA family.</text>
</comment>
<dbReference type="Pfam" id="PF01206">
    <property type="entry name" value="TusA"/>
    <property type="match status" value="1"/>
</dbReference>
<reference evidence="4" key="1">
    <citation type="submission" date="2017-02" db="EMBL/GenBank/DDBJ databases">
        <authorList>
            <person name="Varghese N."/>
            <person name="Submissions S."/>
        </authorList>
    </citation>
    <scope>NUCLEOTIDE SEQUENCE [LARGE SCALE GENOMIC DNA]</scope>
    <source>
        <strain evidence="4">ATCC BAA-34</strain>
    </source>
</reference>
<keyword evidence="4" id="KW-1185">Reference proteome</keyword>
<evidence type="ECO:0000313" key="4">
    <source>
        <dbReference type="Proteomes" id="UP000190102"/>
    </source>
</evidence>
<sequence>MKTIDCRGQACPVPVIATKKALEESGTGIRVLVDDGAPRENVVRFVKNRGYLVNETAEADGWSLLVTGSTTAEEAAQSNVTASASGDRVLLVTSDRLGDGPEELGYLLMKNFIFTLLETPQQPDRILFLNSGVLLATEGAETVEALKQLEERGVELLACGVCLDYFKKKDQLAVGQVTNMFSTAEHLLAAALVIKL</sequence>
<dbReference type="RefSeq" id="WP_078789925.1">
    <property type="nucleotide sequence ID" value="NZ_FUWR01000007.1"/>
</dbReference>
<protein>
    <submittedName>
        <fullName evidence="3">Selenium metabolism protein YedF</fullName>
    </submittedName>
</protein>
<dbReference type="OrthoDB" id="9801500at2"/>
<dbReference type="PROSITE" id="PS01148">
    <property type="entry name" value="UPF0033"/>
    <property type="match status" value="1"/>
</dbReference>
<dbReference type="SUPFAM" id="SSF64307">
    <property type="entry name" value="SirA-like"/>
    <property type="match status" value="1"/>
</dbReference>
<name>A0A1T4NG93_9BACT</name>
<proteinExistence type="inferred from homology"/>
<dbReference type="SUPFAM" id="SSF75169">
    <property type="entry name" value="DsrEFH-like"/>
    <property type="match status" value="1"/>
</dbReference>
<dbReference type="InterPro" id="IPR019870">
    <property type="entry name" value="Se_metab_YedF"/>
</dbReference>
<evidence type="ECO:0000256" key="1">
    <source>
        <dbReference type="ARBA" id="ARBA00008984"/>
    </source>
</evidence>
<organism evidence="3 4">
    <name type="scientific">Trichlorobacter thiogenes</name>
    <dbReference type="NCBI Taxonomy" id="115783"/>
    <lineage>
        <taxon>Bacteria</taxon>
        <taxon>Pseudomonadati</taxon>
        <taxon>Thermodesulfobacteriota</taxon>
        <taxon>Desulfuromonadia</taxon>
        <taxon>Geobacterales</taxon>
        <taxon>Geobacteraceae</taxon>
        <taxon>Trichlorobacter</taxon>
    </lineage>
</organism>
<dbReference type="InterPro" id="IPR036868">
    <property type="entry name" value="TusA-like_sf"/>
</dbReference>
<accession>A0A1T4NG93</accession>
<dbReference type="EMBL" id="FUWR01000007">
    <property type="protein sequence ID" value="SJZ78391.1"/>
    <property type="molecule type" value="Genomic_DNA"/>
</dbReference>
<feature type="domain" description="UPF0033" evidence="2">
    <location>
        <begin position="4"/>
        <end position="28"/>
    </location>
</feature>
<dbReference type="Proteomes" id="UP000190102">
    <property type="component" value="Unassembled WGS sequence"/>
</dbReference>
<dbReference type="CDD" id="cd03421">
    <property type="entry name" value="SirA_like_N"/>
    <property type="match status" value="1"/>
</dbReference>
<evidence type="ECO:0000259" key="2">
    <source>
        <dbReference type="PROSITE" id="PS01148"/>
    </source>
</evidence>
<dbReference type="Pfam" id="PF02635">
    <property type="entry name" value="DsrE"/>
    <property type="match status" value="1"/>
</dbReference>